<accession>A0A0D0CG48</accession>
<dbReference type="PANTHER" id="PTHR12083">
    <property type="entry name" value="BIFUNCTIONAL POLYNUCLEOTIDE PHOSPHATASE/KINASE"/>
    <property type="match status" value="1"/>
</dbReference>
<evidence type="ECO:0000313" key="3">
    <source>
        <dbReference type="EMBL" id="KIK61564.1"/>
    </source>
</evidence>
<keyword evidence="4" id="KW-1185">Reference proteome</keyword>
<evidence type="ECO:0000313" key="4">
    <source>
        <dbReference type="Proteomes" id="UP000053593"/>
    </source>
</evidence>
<dbReference type="Proteomes" id="UP000053593">
    <property type="component" value="Unassembled WGS sequence"/>
</dbReference>
<dbReference type="GO" id="GO:0046404">
    <property type="term" value="F:ATP-dependent polydeoxyribonucleotide 5'-hydroxyl-kinase activity"/>
    <property type="evidence" value="ECO:0007669"/>
    <property type="project" value="TreeGrafter"/>
</dbReference>
<dbReference type="GO" id="GO:0006281">
    <property type="term" value="P:DNA repair"/>
    <property type="evidence" value="ECO:0007669"/>
    <property type="project" value="TreeGrafter"/>
</dbReference>
<evidence type="ECO:0000256" key="1">
    <source>
        <dbReference type="SAM" id="MobiDB-lite"/>
    </source>
</evidence>
<feature type="signal peptide" evidence="2">
    <location>
        <begin position="1"/>
        <end position="26"/>
    </location>
</feature>
<sequence>MSNSAERIVLILVGLIGSGKSTFAAALEHHFSDQWRRCNQDELGSRTQVEFLARNSLRAGLSVCIDRTNFDEKQRAHWVKIANEFPGTFIWVIVFSTPYEVCASRLKNRTSHPTIHSPEQGLQILSRFASDYRPPTTDEGFHRIISLHPSDTSLNYSSADVLSILERVRSSPVISRPAQPVRVSWAERRRQTRPDGRGRRQHDTSPYSGSSDRPSLLNRVWEQGTSAIFSARSSVDSSSGNPALESRPTHGTHASDSQDEQKFLPPLKESRDLHDSLGVD</sequence>
<dbReference type="OrthoDB" id="3512845at2759"/>
<dbReference type="GO" id="GO:0003690">
    <property type="term" value="F:double-stranded DNA binding"/>
    <property type="evidence" value="ECO:0007669"/>
    <property type="project" value="TreeGrafter"/>
</dbReference>
<reference evidence="3 4" key="1">
    <citation type="submission" date="2014-04" db="EMBL/GenBank/DDBJ databases">
        <title>Evolutionary Origins and Diversification of the Mycorrhizal Mutualists.</title>
        <authorList>
            <consortium name="DOE Joint Genome Institute"/>
            <consortium name="Mycorrhizal Genomics Consortium"/>
            <person name="Kohler A."/>
            <person name="Kuo A."/>
            <person name="Nagy L.G."/>
            <person name="Floudas D."/>
            <person name="Copeland A."/>
            <person name="Barry K.W."/>
            <person name="Cichocki N."/>
            <person name="Veneault-Fourrey C."/>
            <person name="LaButti K."/>
            <person name="Lindquist E.A."/>
            <person name="Lipzen A."/>
            <person name="Lundell T."/>
            <person name="Morin E."/>
            <person name="Murat C."/>
            <person name="Riley R."/>
            <person name="Ohm R."/>
            <person name="Sun H."/>
            <person name="Tunlid A."/>
            <person name="Henrissat B."/>
            <person name="Grigoriev I.V."/>
            <person name="Hibbett D.S."/>
            <person name="Martin F."/>
        </authorList>
    </citation>
    <scope>NUCLEOTIDE SEQUENCE [LARGE SCALE GENOMIC DNA]</scope>
    <source>
        <strain evidence="3 4">FD-317 M1</strain>
    </source>
</reference>
<gene>
    <name evidence="3" type="ORF">GYMLUDRAFT_42564</name>
</gene>
<dbReference type="EMBL" id="KN834770">
    <property type="protein sequence ID" value="KIK61564.1"/>
    <property type="molecule type" value="Genomic_DNA"/>
</dbReference>
<dbReference type="Gene3D" id="3.40.50.300">
    <property type="entry name" value="P-loop containing nucleotide triphosphate hydrolases"/>
    <property type="match status" value="1"/>
</dbReference>
<keyword evidence="2" id="KW-0732">Signal</keyword>
<evidence type="ECO:0000256" key="2">
    <source>
        <dbReference type="SAM" id="SignalP"/>
    </source>
</evidence>
<name>A0A0D0CG48_9AGAR</name>
<feature type="compositionally biased region" description="Basic and acidic residues" evidence="1">
    <location>
        <begin position="185"/>
        <end position="203"/>
    </location>
</feature>
<proteinExistence type="predicted"/>
<feature type="chain" id="PRO_5002220278" description="P-loop containing nucleoside triphosphate hydrolase protein" evidence="2">
    <location>
        <begin position="27"/>
        <end position="280"/>
    </location>
</feature>
<dbReference type="Pfam" id="PF13671">
    <property type="entry name" value="AAA_33"/>
    <property type="match status" value="1"/>
</dbReference>
<dbReference type="AlphaFoldDB" id="A0A0D0CG48"/>
<dbReference type="SUPFAM" id="SSF52540">
    <property type="entry name" value="P-loop containing nucleoside triphosphate hydrolases"/>
    <property type="match status" value="1"/>
</dbReference>
<feature type="region of interest" description="Disordered" evidence="1">
    <location>
        <begin position="179"/>
        <end position="215"/>
    </location>
</feature>
<evidence type="ECO:0008006" key="5">
    <source>
        <dbReference type="Google" id="ProtNLM"/>
    </source>
</evidence>
<dbReference type="PANTHER" id="PTHR12083:SF9">
    <property type="entry name" value="BIFUNCTIONAL POLYNUCLEOTIDE PHOSPHATASE_KINASE"/>
    <property type="match status" value="1"/>
</dbReference>
<feature type="compositionally biased region" description="Basic and acidic residues" evidence="1">
    <location>
        <begin position="268"/>
        <end position="280"/>
    </location>
</feature>
<protein>
    <recommendedName>
        <fullName evidence="5">P-loop containing nucleoside triphosphate hydrolase protein</fullName>
    </recommendedName>
</protein>
<dbReference type="InterPro" id="IPR027417">
    <property type="entry name" value="P-loop_NTPase"/>
</dbReference>
<feature type="region of interest" description="Disordered" evidence="1">
    <location>
        <begin position="231"/>
        <end position="280"/>
    </location>
</feature>
<feature type="compositionally biased region" description="Polar residues" evidence="1">
    <location>
        <begin position="204"/>
        <end position="213"/>
    </location>
</feature>
<dbReference type="GO" id="GO:0046403">
    <property type="term" value="F:polynucleotide 3'-phosphatase activity"/>
    <property type="evidence" value="ECO:0007669"/>
    <property type="project" value="TreeGrafter"/>
</dbReference>
<dbReference type="HOGENOM" id="CLU_888953_0_0_1"/>
<organism evidence="3 4">
    <name type="scientific">Collybiopsis luxurians FD-317 M1</name>
    <dbReference type="NCBI Taxonomy" id="944289"/>
    <lineage>
        <taxon>Eukaryota</taxon>
        <taxon>Fungi</taxon>
        <taxon>Dikarya</taxon>
        <taxon>Basidiomycota</taxon>
        <taxon>Agaricomycotina</taxon>
        <taxon>Agaricomycetes</taxon>
        <taxon>Agaricomycetidae</taxon>
        <taxon>Agaricales</taxon>
        <taxon>Marasmiineae</taxon>
        <taxon>Omphalotaceae</taxon>
        <taxon>Collybiopsis</taxon>
        <taxon>Collybiopsis luxurians</taxon>
    </lineage>
</organism>
<feature type="compositionally biased region" description="Polar residues" evidence="1">
    <location>
        <begin position="231"/>
        <end position="241"/>
    </location>
</feature>